<feature type="transmembrane region" description="Helical" evidence="1">
    <location>
        <begin position="240"/>
        <end position="261"/>
    </location>
</feature>
<evidence type="ECO:0000313" key="3">
    <source>
        <dbReference type="Proteomes" id="UP000659904"/>
    </source>
</evidence>
<keyword evidence="1" id="KW-1133">Transmembrane helix</keyword>
<feature type="transmembrane region" description="Helical" evidence="1">
    <location>
        <begin position="131"/>
        <end position="150"/>
    </location>
</feature>
<organism evidence="2 3">
    <name type="scientific">Catellatospora citrea</name>
    <dbReference type="NCBI Taxonomy" id="53366"/>
    <lineage>
        <taxon>Bacteria</taxon>
        <taxon>Bacillati</taxon>
        <taxon>Actinomycetota</taxon>
        <taxon>Actinomycetes</taxon>
        <taxon>Micromonosporales</taxon>
        <taxon>Micromonosporaceae</taxon>
        <taxon>Catellatospora</taxon>
    </lineage>
</organism>
<keyword evidence="1" id="KW-0472">Membrane</keyword>
<keyword evidence="1" id="KW-0812">Transmembrane</keyword>
<feature type="transmembrane region" description="Helical" evidence="1">
    <location>
        <begin position="323"/>
        <end position="342"/>
    </location>
</feature>
<dbReference type="Proteomes" id="UP000659904">
    <property type="component" value="Unassembled WGS sequence"/>
</dbReference>
<feature type="transmembrane region" description="Helical" evidence="1">
    <location>
        <begin position="297"/>
        <end position="316"/>
    </location>
</feature>
<feature type="transmembrane region" description="Helical" evidence="1">
    <location>
        <begin position="48"/>
        <end position="67"/>
    </location>
</feature>
<proteinExistence type="predicted"/>
<feature type="transmembrane region" description="Helical" evidence="1">
    <location>
        <begin position="97"/>
        <end position="119"/>
    </location>
</feature>
<feature type="transmembrane region" description="Helical" evidence="1">
    <location>
        <begin position="162"/>
        <end position="181"/>
    </location>
</feature>
<evidence type="ECO:0000256" key="1">
    <source>
        <dbReference type="SAM" id="Phobius"/>
    </source>
</evidence>
<dbReference type="AlphaFoldDB" id="A0A8J3KFM0"/>
<gene>
    <name evidence="2" type="ORF">Cci01nite_42600</name>
</gene>
<comment type="caution">
    <text evidence="2">The sequence shown here is derived from an EMBL/GenBank/DDBJ whole genome shotgun (WGS) entry which is preliminary data.</text>
</comment>
<sequence length="458" mass="45536">MSTVVVAGLAACAVGIMLARWGLVAVPRRLFAGYPNGELAVGAFEPGVIALAAVLTVLAAGSAAAIARLSGWAVSAAGVLLTLAGLQFANAGVPDQGIVSTALVAAGLGVMCGGLLVAAGQQQLAGRLATAGGFAAGLGLASPVLLLLAPRNYDPEALGPDVYLPGTALALVVAAAVTAMTRPVPATPPTARVWGPAVATAVAVAVLYAGDAALAATVDALRLSRDGLASERRIDFVQDLARYGMLAVAVAVGLVLTGYAYRRGRADLARWTLLCLALAAPLHMGLVRGLYLPSAPYVMLLAAVAAAALGVAATAYADRWLPADALGVCLAGVGIAVSTAAYRLGPSWGYASAVLVATGTGFALAAGLARVLRTTQGTPVDVAGSAVLGLVTVLLAGQALGPLIVEAASSTGYGADLPLTLPGLAGASAVALLLLFGMSRAVDRIRRDLQDEARRTVS</sequence>
<dbReference type="EMBL" id="BONH01000019">
    <property type="protein sequence ID" value="GIF99166.1"/>
    <property type="molecule type" value="Genomic_DNA"/>
</dbReference>
<feature type="transmembrane region" description="Helical" evidence="1">
    <location>
        <begin position="273"/>
        <end position="291"/>
    </location>
</feature>
<keyword evidence="3" id="KW-1185">Reference proteome</keyword>
<feature type="transmembrane region" description="Helical" evidence="1">
    <location>
        <begin position="384"/>
        <end position="405"/>
    </location>
</feature>
<name>A0A8J3KFM0_9ACTN</name>
<feature type="transmembrane region" description="Helical" evidence="1">
    <location>
        <begin position="417"/>
        <end position="437"/>
    </location>
</feature>
<feature type="transmembrane region" description="Helical" evidence="1">
    <location>
        <begin position="348"/>
        <end position="372"/>
    </location>
</feature>
<feature type="transmembrane region" description="Helical" evidence="1">
    <location>
        <begin position="72"/>
        <end position="91"/>
    </location>
</feature>
<accession>A0A8J3KFM0</accession>
<reference evidence="2 3" key="1">
    <citation type="submission" date="2021-01" db="EMBL/GenBank/DDBJ databases">
        <title>Whole genome shotgun sequence of Catellatospora citrea NBRC 14495.</title>
        <authorList>
            <person name="Komaki H."/>
            <person name="Tamura T."/>
        </authorList>
    </citation>
    <scope>NUCLEOTIDE SEQUENCE [LARGE SCALE GENOMIC DNA]</scope>
    <source>
        <strain evidence="2 3">NBRC 14495</strain>
    </source>
</reference>
<protein>
    <submittedName>
        <fullName evidence="2">Uncharacterized protein</fullName>
    </submittedName>
</protein>
<dbReference type="RefSeq" id="WP_120318842.1">
    <property type="nucleotide sequence ID" value="NZ_BONH01000019.1"/>
</dbReference>
<feature type="transmembrane region" description="Helical" evidence="1">
    <location>
        <begin position="193"/>
        <end position="216"/>
    </location>
</feature>
<evidence type="ECO:0000313" key="2">
    <source>
        <dbReference type="EMBL" id="GIF99166.1"/>
    </source>
</evidence>